<accession>A0A1D7YFT8</accession>
<gene>
    <name evidence="1" type="ORF">BFF78_27925</name>
</gene>
<evidence type="ECO:0000313" key="1">
    <source>
        <dbReference type="EMBL" id="AOR34370.1"/>
    </source>
</evidence>
<sequence>MEFFDRAVFPPLAQEVHRMAVAFKVIKFNVPQTSCSEAFETKEPVEFRHKIRLDEKDNRVVDVALRSFKFEVLYNGAVEDFEIGGQEVNLRFEGNGHDSGQVVLKANLRPRKGLATADPAWQFKGQVEALVIAELEPLK</sequence>
<reference evidence="2" key="1">
    <citation type="submission" date="2016-09" db="EMBL/GenBank/DDBJ databases">
        <title>Streptomyces puniciscabiei strain:TW1S1 Genome sequencing and assembly.</title>
        <authorList>
            <person name="Kim M.-K."/>
            <person name="Kim S.B."/>
        </authorList>
    </citation>
    <scope>NUCLEOTIDE SEQUENCE [LARGE SCALE GENOMIC DNA]</scope>
    <source>
        <strain evidence="2">TW1S1</strain>
    </source>
</reference>
<dbReference type="Proteomes" id="UP000094960">
    <property type="component" value="Chromosome"/>
</dbReference>
<proteinExistence type="predicted"/>
<dbReference type="EMBL" id="CP017248">
    <property type="protein sequence ID" value="AOR34370.1"/>
    <property type="molecule type" value="Genomic_DNA"/>
</dbReference>
<keyword evidence="2" id="KW-1185">Reference proteome</keyword>
<evidence type="ECO:0000313" key="2">
    <source>
        <dbReference type="Proteomes" id="UP000094960"/>
    </source>
</evidence>
<dbReference type="KEGG" id="spun:BFF78_27925"/>
<dbReference type="AlphaFoldDB" id="A0A1D7YFT8"/>
<name>A0A1D7YFT8_9ACTN</name>
<organism evidence="1 2">
    <name type="scientific">Streptomyces fodineus</name>
    <dbReference type="NCBI Taxonomy" id="1904616"/>
    <lineage>
        <taxon>Bacteria</taxon>
        <taxon>Bacillati</taxon>
        <taxon>Actinomycetota</taxon>
        <taxon>Actinomycetes</taxon>
        <taxon>Kitasatosporales</taxon>
        <taxon>Streptomycetaceae</taxon>
        <taxon>Streptomyces</taxon>
    </lineage>
</organism>
<protein>
    <submittedName>
        <fullName evidence="1">Uncharacterized protein</fullName>
    </submittedName>
</protein>